<dbReference type="GO" id="GO:0009099">
    <property type="term" value="P:L-valine biosynthetic process"/>
    <property type="evidence" value="ECO:0007669"/>
    <property type="project" value="TreeGrafter"/>
</dbReference>
<sequence>MRYQVGTTVAQTAVRILIAAGVRRVYSVVGESFLELLDALRRERAVTPVSARHDSGAAFMAEAEGKLTGHPAVLLASRGPSAAGVVLGVQTAYQDQTPMVALLETPPLGQVVPGEVPVSDLTGMFEPISKWCARAGEPDEVPHLLAEGLARCRERRPGPVVLGVPSDAWGVPYDSAKPAATLRPPVCGTLGRSAEAVAALVDEARYPVVIVGGRAQSAREELIAVADELSLPVYNAFRRQDAFPENHERYAGHLGLGIPARQLDALERADLVLALGTHLDEVTTQGYRYPTAQQTLVLVGTGLEEQSRRGLTFRVDSEVEPFLRELRSLASPRTRRASAANAAVHTFMTPPDTSGESRVHPADVVRVLRKLAPEDTIVTSDAGNFAQFMHRYWCFTQPRSQLGPSSAAMGYAVPAAVAAKLAEPRRTVVAMVGDVGTLMTGQELETAVRYRAPVMVVVFQNGLHGALAVHQARTHGRLSGVTVPIVDFASWARGLGAAGYTVDDRDQLEPIVASALVRQRPCVLDVRTDPDVVTPDVRLSTLLGAARPGA</sequence>
<proteinExistence type="inferred from homology"/>
<evidence type="ECO:0000256" key="2">
    <source>
        <dbReference type="ARBA" id="ARBA00023052"/>
    </source>
</evidence>
<dbReference type="InterPro" id="IPR012001">
    <property type="entry name" value="Thiamin_PyroP_enz_TPP-bd_dom"/>
</dbReference>
<dbReference type="Proteomes" id="UP000243542">
    <property type="component" value="Unassembled WGS sequence"/>
</dbReference>
<dbReference type="InterPro" id="IPR029061">
    <property type="entry name" value="THDP-binding"/>
</dbReference>
<accession>A0A2A9F8Y4</accession>
<dbReference type="Pfam" id="PF02775">
    <property type="entry name" value="TPP_enzyme_C"/>
    <property type="match status" value="1"/>
</dbReference>
<reference evidence="7 8" key="1">
    <citation type="submission" date="2017-10" db="EMBL/GenBank/DDBJ databases">
        <title>Sequencing the genomes of 1000 actinobacteria strains.</title>
        <authorList>
            <person name="Klenk H.-P."/>
        </authorList>
    </citation>
    <scope>NUCLEOTIDE SEQUENCE [LARGE SCALE GENOMIC DNA]</scope>
    <source>
        <strain evidence="7 8">DSM 46092</strain>
    </source>
</reference>
<dbReference type="PANTHER" id="PTHR18968:SF120">
    <property type="entry name" value="ACETOLACTATE SYNTHASE LARGE SUBUNIT"/>
    <property type="match status" value="1"/>
</dbReference>
<comment type="similarity">
    <text evidence="1 3">Belongs to the TPP enzyme family.</text>
</comment>
<keyword evidence="8" id="KW-1185">Reference proteome</keyword>
<dbReference type="SUPFAM" id="SSF52518">
    <property type="entry name" value="Thiamin diphosphate-binding fold (THDP-binding)"/>
    <property type="match status" value="2"/>
</dbReference>
<gene>
    <name evidence="7" type="ORF">ATK36_2947</name>
</gene>
<dbReference type="GO" id="GO:0000287">
    <property type="term" value="F:magnesium ion binding"/>
    <property type="evidence" value="ECO:0007669"/>
    <property type="project" value="InterPro"/>
</dbReference>
<comment type="caution">
    <text evidence="7">The sequence shown here is derived from an EMBL/GenBank/DDBJ whole genome shotgun (WGS) entry which is preliminary data.</text>
</comment>
<dbReference type="GO" id="GO:0009097">
    <property type="term" value="P:isoleucine biosynthetic process"/>
    <property type="evidence" value="ECO:0007669"/>
    <property type="project" value="TreeGrafter"/>
</dbReference>
<dbReference type="GO" id="GO:0005948">
    <property type="term" value="C:acetolactate synthase complex"/>
    <property type="evidence" value="ECO:0007669"/>
    <property type="project" value="TreeGrafter"/>
</dbReference>
<evidence type="ECO:0000259" key="6">
    <source>
        <dbReference type="Pfam" id="PF02776"/>
    </source>
</evidence>
<dbReference type="InterPro" id="IPR012000">
    <property type="entry name" value="Thiamin_PyroP_enz_cen_dom"/>
</dbReference>
<dbReference type="EMBL" id="PDJK01000002">
    <property type="protein sequence ID" value="PFG47887.1"/>
    <property type="molecule type" value="Genomic_DNA"/>
</dbReference>
<evidence type="ECO:0000256" key="3">
    <source>
        <dbReference type="RuleBase" id="RU362132"/>
    </source>
</evidence>
<dbReference type="Pfam" id="PF02776">
    <property type="entry name" value="TPP_enzyme_N"/>
    <property type="match status" value="1"/>
</dbReference>
<name>A0A2A9F8Y4_9PSEU</name>
<evidence type="ECO:0000313" key="8">
    <source>
        <dbReference type="Proteomes" id="UP000243542"/>
    </source>
</evidence>
<evidence type="ECO:0000259" key="5">
    <source>
        <dbReference type="Pfam" id="PF02775"/>
    </source>
</evidence>
<evidence type="ECO:0000256" key="1">
    <source>
        <dbReference type="ARBA" id="ARBA00007812"/>
    </source>
</evidence>
<feature type="domain" description="Thiamine pyrophosphate enzyme N-terminal TPP-binding" evidence="6">
    <location>
        <begin position="8"/>
        <end position="111"/>
    </location>
</feature>
<dbReference type="Gene3D" id="3.40.50.1220">
    <property type="entry name" value="TPP-binding domain"/>
    <property type="match status" value="1"/>
</dbReference>
<feature type="domain" description="Thiamine pyrophosphate enzyme TPP-binding" evidence="5">
    <location>
        <begin position="381"/>
        <end position="526"/>
    </location>
</feature>
<organism evidence="7 8">
    <name type="scientific">Amycolatopsis sulphurea</name>
    <dbReference type="NCBI Taxonomy" id="76022"/>
    <lineage>
        <taxon>Bacteria</taxon>
        <taxon>Bacillati</taxon>
        <taxon>Actinomycetota</taxon>
        <taxon>Actinomycetes</taxon>
        <taxon>Pseudonocardiales</taxon>
        <taxon>Pseudonocardiaceae</taxon>
        <taxon>Amycolatopsis</taxon>
    </lineage>
</organism>
<dbReference type="GO" id="GO:0030976">
    <property type="term" value="F:thiamine pyrophosphate binding"/>
    <property type="evidence" value="ECO:0007669"/>
    <property type="project" value="InterPro"/>
</dbReference>
<dbReference type="AlphaFoldDB" id="A0A2A9F8Y4"/>
<dbReference type="Pfam" id="PF00205">
    <property type="entry name" value="TPP_enzyme_M"/>
    <property type="match status" value="1"/>
</dbReference>
<dbReference type="InterPro" id="IPR011766">
    <property type="entry name" value="TPP_enzyme_TPP-bd"/>
</dbReference>
<dbReference type="CDD" id="cd00568">
    <property type="entry name" value="TPP_enzymes"/>
    <property type="match status" value="1"/>
</dbReference>
<evidence type="ECO:0000259" key="4">
    <source>
        <dbReference type="Pfam" id="PF00205"/>
    </source>
</evidence>
<protein>
    <submittedName>
        <fullName evidence="7">Acetolactate synthase-1/2/3 large subunit</fullName>
    </submittedName>
</protein>
<dbReference type="RefSeq" id="WP_098511899.1">
    <property type="nucleotide sequence ID" value="NZ_JBIAKZ010000024.1"/>
</dbReference>
<dbReference type="InterPro" id="IPR029035">
    <property type="entry name" value="DHS-like_NAD/FAD-binding_dom"/>
</dbReference>
<dbReference type="GO" id="GO:0003984">
    <property type="term" value="F:acetolactate synthase activity"/>
    <property type="evidence" value="ECO:0007669"/>
    <property type="project" value="TreeGrafter"/>
</dbReference>
<dbReference type="PANTHER" id="PTHR18968">
    <property type="entry name" value="THIAMINE PYROPHOSPHATE ENZYMES"/>
    <property type="match status" value="1"/>
</dbReference>
<dbReference type="GO" id="GO:0050660">
    <property type="term" value="F:flavin adenine dinucleotide binding"/>
    <property type="evidence" value="ECO:0007669"/>
    <property type="project" value="TreeGrafter"/>
</dbReference>
<dbReference type="Gene3D" id="3.40.50.970">
    <property type="match status" value="2"/>
</dbReference>
<evidence type="ECO:0000313" key="7">
    <source>
        <dbReference type="EMBL" id="PFG47887.1"/>
    </source>
</evidence>
<keyword evidence="2 3" id="KW-0786">Thiamine pyrophosphate</keyword>
<dbReference type="SUPFAM" id="SSF52467">
    <property type="entry name" value="DHS-like NAD/FAD-binding domain"/>
    <property type="match status" value="1"/>
</dbReference>
<dbReference type="InterPro" id="IPR045229">
    <property type="entry name" value="TPP_enz"/>
</dbReference>
<feature type="domain" description="Thiamine pyrophosphate enzyme central" evidence="4">
    <location>
        <begin position="195"/>
        <end position="299"/>
    </location>
</feature>